<dbReference type="Pfam" id="PF09992">
    <property type="entry name" value="NAGPA"/>
    <property type="match status" value="1"/>
</dbReference>
<dbReference type="Ensembl" id="ENSOMYT00000133520.1">
    <property type="protein sequence ID" value="ENSOMYP00000111612.1"/>
    <property type="gene ID" value="ENSOMYG00000076165.1"/>
</dbReference>
<reference evidence="3" key="3">
    <citation type="submission" date="2025-09" db="UniProtKB">
        <authorList>
            <consortium name="Ensembl"/>
        </authorList>
    </citation>
    <scope>IDENTIFICATION</scope>
</reference>
<proteinExistence type="predicted"/>
<evidence type="ECO:0000313" key="3">
    <source>
        <dbReference type="Ensembl" id="ENSOMYP00000111612.1"/>
    </source>
</evidence>
<evidence type="ECO:0000259" key="2">
    <source>
        <dbReference type="Pfam" id="PF09992"/>
    </source>
</evidence>
<evidence type="ECO:0000313" key="4">
    <source>
        <dbReference type="Proteomes" id="UP000694395"/>
    </source>
</evidence>
<dbReference type="GeneTree" id="ENSGT01030000234566"/>
<accession>A0A8K9ULP9</accession>
<dbReference type="InterPro" id="IPR018711">
    <property type="entry name" value="NAGPA"/>
</dbReference>
<dbReference type="AlphaFoldDB" id="A0A8K9ULP9"/>
<dbReference type="Proteomes" id="UP000694395">
    <property type="component" value="Chromosome 3"/>
</dbReference>
<reference evidence="3" key="2">
    <citation type="submission" date="2025-08" db="UniProtKB">
        <authorList>
            <consortium name="Ensembl"/>
        </authorList>
    </citation>
    <scope>IDENTIFICATION</scope>
</reference>
<feature type="domain" description="Phosphodiester glycosidase" evidence="2">
    <location>
        <begin position="100"/>
        <end position="267"/>
    </location>
</feature>
<name>A0A8K9ULP9_ONCMY</name>
<dbReference type="GO" id="GO:0033299">
    <property type="term" value="P:secretion of lysosomal enzymes"/>
    <property type="evidence" value="ECO:0007669"/>
    <property type="project" value="TreeGrafter"/>
</dbReference>
<evidence type="ECO:0000256" key="1">
    <source>
        <dbReference type="SAM" id="MobiDB-lite"/>
    </source>
</evidence>
<sequence>DDDPSPYSYGHNHGPSHSHRHVRDCQPVVHGNVAHQTWPASNHTGVPAAESKVFISDVPGTTRWVTVVHDPLRTVSVLEPRGCGVNQREAVEETANVARCLYAQNGGFFGTSTGECLGNVVSDGVQVRDSRGEQNAQFGIRRDGTLFFGKDYLSDEANPIVQLVSGVVWLLRDSQVYINQRTFRHFVDMMSARTAVGHDEEGKRILMTLWELAHFLKGQGVINAINLDGGGSSTYVANGSLTCYPSDHCVSDPMWCCPQRVSTILCVHHPVCPPSCVSTSPSASLRTAAVTGCTSMGTANARRAGVGLAVTTWCANCPPAVPTVSVHRVSDDW</sequence>
<keyword evidence="4" id="KW-1185">Reference proteome</keyword>
<feature type="region of interest" description="Disordered" evidence="1">
    <location>
        <begin position="1"/>
        <end position="22"/>
    </location>
</feature>
<dbReference type="PANTHER" id="PTHR40446">
    <property type="entry name" value="N-ACETYLGLUCOSAMINE-1-PHOSPHODIESTER ALPHA-N-ACETYLGLUCOSAMINIDASE"/>
    <property type="match status" value="1"/>
</dbReference>
<organism evidence="3 4">
    <name type="scientific">Oncorhynchus mykiss</name>
    <name type="common">Rainbow trout</name>
    <name type="synonym">Salmo gairdneri</name>
    <dbReference type="NCBI Taxonomy" id="8022"/>
    <lineage>
        <taxon>Eukaryota</taxon>
        <taxon>Metazoa</taxon>
        <taxon>Chordata</taxon>
        <taxon>Craniata</taxon>
        <taxon>Vertebrata</taxon>
        <taxon>Euteleostomi</taxon>
        <taxon>Actinopterygii</taxon>
        <taxon>Neopterygii</taxon>
        <taxon>Teleostei</taxon>
        <taxon>Protacanthopterygii</taxon>
        <taxon>Salmoniformes</taxon>
        <taxon>Salmonidae</taxon>
        <taxon>Salmoninae</taxon>
        <taxon>Oncorhynchus</taxon>
    </lineage>
</organism>
<dbReference type="PANTHER" id="PTHR40446:SF2">
    <property type="entry name" value="N-ACETYLGLUCOSAMINE-1-PHOSPHODIESTER ALPHA-N-ACETYLGLUCOSAMINIDASE"/>
    <property type="match status" value="1"/>
</dbReference>
<protein>
    <submittedName>
        <fullName evidence="3">N-acetylglucosamine-1-phosphodiester alpha-N-acetylglucosaminidase</fullName>
    </submittedName>
</protein>
<reference evidence="3" key="1">
    <citation type="submission" date="2020-07" db="EMBL/GenBank/DDBJ databases">
        <title>A long reads based de novo assembly of the rainbow trout Arlee double haploid line genome.</title>
        <authorList>
            <person name="Gao G."/>
            <person name="Palti Y."/>
        </authorList>
    </citation>
    <scope>NUCLEOTIDE SEQUENCE [LARGE SCALE GENOMIC DNA]</scope>
</reference>